<comment type="caution">
    <text evidence="6">The sequence shown here is derived from an EMBL/GenBank/DDBJ whole genome shotgun (WGS) entry which is preliminary data.</text>
</comment>
<dbReference type="Gene3D" id="3.40.640.10">
    <property type="entry name" value="Type I PLP-dependent aspartate aminotransferase-like (Major domain)"/>
    <property type="match status" value="1"/>
</dbReference>
<keyword evidence="5" id="KW-0663">Pyridoxal phosphate</keyword>
<dbReference type="PANTHER" id="PTHR42790">
    <property type="entry name" value="AMINOTRANSFERASE"/>
    <property type="match status" value="1"/>
</dbReference>
<name>A0A3A2ZBI1_9EURO</name>
<evidence type="ECO:0000313" key="7">
    <source>
        <dbReference type="Proteomes" id="UP000266188"/>
    </source>
</evidence>
<protein>
    <submittedName>
        <fullName evidence="6">Aromatic amino acid aminotransferase</fullName>
    </submittedName>
</protein>
<sequence length="110" mass="12461">GTLSLQRKREIYALCQKYDVLIVEDDPYWNLQYPSVHNPTPDEPSTPCKYNAHGNLKSSGYDFLDSLVPSYLTMDVDGRVVRLDTFSKTVAPGCRLGWITAQPPIIERLT</sequence>
<proteinExistence type="inferred from homology"/>
<dbReference type="InterPro" id="IPR015424">
    <property type="entry name" value="PyrdxlP-dep_Trfase"/>
</dbReference>
<dbReference type="GO" id="GO:1901605">
    <property type="term" value="P:alpha-amino acid metabolic process"/>
    <property type="evidence" value="ECO:0007669"/>
    <property type="project" value="TreeGrafter"/>
</dbReference>
<dbReference type="EMBL" id="MVGC01002864">
    <property type="protein sequence ID" value="RJE16754.1"/>
    <property type="molecule type" value="Genomic_DNA"/>
</dbReference>
<keyword evidence="3 6" id="KW-0032">Aminotransferase</keyword>
<dbReference type="Proteomes" id="UP000266188">
    <property type="component" value="Unassembled WGS sequence"/>
</dbReference>
<feature type="non-terminal residue" evidence="6">
    <location>
        <position position="1"/>
    </location>
</feature>
<organism evidence="6 7">
    <name type="scientific">Aspergillus sclerotialis</name>
    <dbReference type="NCBI Taxonomy" id="2070753"/>
    <lineage>
        <taxon>Eukaryota</taxon>
        <taxon>Fungi</taxon>
        <taxon>Dikarya</taxon>
        <taxon>Ascomycota</taxon>
        <taxon>Pezizomycotina</taxon>
        <taxon>Eurotiomycetes</taxon>
        <taxon>Eurotiomycetidae</taxon>
        <taxon>Eurotiales</taxon>
        <taxon>Aspergillaceae</taxon>
        <taxon>Aspergillus</taxon>
        <taxon>Aspergillus subgen. Polypaecilum</taxon>
    </lineage>
</organism>
<comment type="cofactor">
    <cofactor evidence="1">
        <name>pyridoxal 5'-phosphate</name>
        <dbReference type="ChEBI" id="CHEBI:597326"/>
    </cofactor>
</comment>
<evidence type="ECO:0000256" key="4">
    <source>
        <dbReference type="ARBA" id="ARBA00022679"/>
    </source>
</evidence>
<dbReference type="GO" id="GO:0008483">
    <property type="term" value="F:transaminase activity"/>
    <property type="evidence" value="ECO:0007669"/>
    <property type="project" value="UniProtKB-KW"/>
</dbReference>
<dbReference type="STRING" id="2070753.A0A3A2ZBI1"/>
<dbReference type="PANTHER" id="PTHR42790:SF1">
    <property type="entry name" value="AROMATIC AMINO ACID AMINOTRANSFERASE, HYPOTHETICAL (EUROFUNG)"/>
    <property type="match status" value="1"/>
</dbReference>
<keyword evidence="4 6" id="KW-0808">Transferase</keyword>
<dbReference type="InterPro" id="IPR015421">
    <property type="entry name" value="PyrdxlP-dep_Trfase_major"/>
</dbReference>
<evidence type="ECO:0000256" key="2">
    <source>
        <dbReference type="ARBA" id="ARBA00007441"/>
    </source>
</evidence>
<dbReference type="OrthoDB" id="691673at2759"/>
<reference evidence="7" key="1">
    <citation type="submission" date="2017-02" db="EMBL/GenBank/DDBJ databases">
        <authorList>
            <person name="Tafer H."/>
            <person name="Lopandic K."/>
        </authorList>
    </citation>
    <scope>NUCLEOTIDE SEQUENCE [LARGE SCALE GENOMIC DNA]</scope>
    <source>
        <strain evidence="7">CBS 366.77</strain>
    </source>
</reference>
<keyword evidence="7" id="KW-1185">Reference proteome</keyword>
<evidence type="ECO:0000256" key="5">
    <source>
        <dbReference type="ARBA" id="ARBA00022898"/>
    </source>
</evidence>
<evidence type="ECO:0000313" key="6">
    <source>
        <dbReference type="EMBL" id="RJE16754.1"/>
    </source>
</evidence>
<feature type="non-terminal residue" evidence="6">
    <location>
        <position position="110"/>
    </location>
</feature>
<gene>
    <name evidence="6" type="ORF">PHISCL_10909</name>
</gene>
<evidence type="ECO:0000256" key="3">
    <source>
        <dbReference type="ARBA" id="ARBA00022576"/>
    </source>
</evidence>
<evidence type="ECO:0000256" key="1">
    <source>
        <dbReference type="ARBA" id="ARBA00001933"/>
    </source>
</evidence>
<dbReference type="AlphaFoldDB" id="A0A3A2ZBI1"/>
<dbReference type="InterPro" id="IPR050859">
    <property type="entry name" value="Class-I_PLP-dep_aminotransf"/>
</dbReference>
<dbReference type="SUPFAM" id="SSF53383">
    <property type="entry name" value="PLP-dependent transferases"/>
    <property type="match status" value="1"/>
</dbReference>
<accession>A0A3A2ZBI1</accession>
<comment type="similarity">
    <text evidence="2">Belongs to the class-I pyridoxal-phosphate-dependent aminotransferase family.</text>
</comment>